<dbReference type="Pfam" id="PF11127">
    <property type="entry name" value="YgaP-like_TM"/>
    <property type="match status" value="1"/>
</dbReference>
<keyword evidence="3" id="KW-1185">Reference proteome</keyword>
<proteinExistence type="predicted"/>
<dbReference type="AlphaFoldDB" id="A0A5M8QS20"/>
<dbReference type="RefSeq" id="WP_139012315.1">
    <property type="nucleotide sequence ID" value="NZ_VBSN01000038.1"/>
</dbReference>
<evidence type="ECO:0000259" key="1">
    <source>
        <dbReference type="Pfam" id="PF11127"/>
    </source>
</evidence>
<name>A0A5M8QS20_9BACT</name>
<organism evidence="2 3">
    <name type="scientific">Dyadobacter flavalbus</name>
    <dbReference type="NCBI Taxonomy" id="2579942"/>
    <lineage>
        <taxon>Bacteria</taxon>
        <taxon>Pseudomonadati</taxon>
        <taxon>Bacteroidota</taxon>
        <taxon>Cytophagia</taxon>
        <taxon>Cytophagales</taxon>
        <taxon>Spirosomataceae</taxon>
        <taxon>Dyadobacter</taxon>
    </lineage>
</organism>
<gene>
    <name evidence="2" type="ORF">FEM33_12280</name>
</gene>
<evidence type="ECO:0000313" key="3">
    <source>
        <dbReference type="Proteomes" id="UP000323994"/>
    </source>
</evidence>
<dbReference type="Proteomes" id="UP000323994">
    <property type="component" value="Unassembled WGS sequence"/>
</dbReference>
<evidence type="ECO:0000313" key="2">
    <source>
        <dbReference type="EMBL" id="KAA6439057.1"/>
    </source>
</evidence>
<sequence>MESTIDKVKDKAHEAADTLHEAQNVGNSERIISLAAGIILTVAGLSKKETMLGKGMSFIGGLLITRGTTGFCPLNKAIGRNSLVTEALA</sequence>
<dbReference type="EMBL" id="VBSN01000038">
    <property type="protein sequence ID" value="KAA6439057.1"/>
    <property type="molecule type" value="Genomic_DNA"/>
</dbReference>
<feature type="domain" description="Inner membrane protein YgaP-like transmembrane" evidence="1">
    <location>
        <begin position="23"/>
        <end position="82"/>
    </location>
</feature>
<reference evidence="2 3" key="1">
    <citation type="submission" date="2019-05" db="EMBL/GenBank/DDBJ databases">
        <authorList>
            <person name="Qu J.-H."/>
        </authorList>
    </citation>
    <scope>NUCLEOTIDE SEQUENCE [LARGE SCALE GENOMIC DNA]</scope>
    <source>
        <strain evidence="2 3">NS28</strain>
    </source>
</reference>
<dbReference type="InterPro" id="IPR021309">
    <property type="entry name" value="YgaP-like_TM"/>
</dbReference>
<protein>
    <submittedName>
        <fullName evidence="2">DUF2892 domain-containing protein</fullName>
    </submittedName>
</protein>
<comment type="caution">
    <text evidence="2">The sequence shown here is derived from an EMBL/GenBank/DDBJ whole genome shotgun (WGS) entry which is preliminary data.</text>
</comment>
<dbReference type="OrthoDB" id="9797595at2"/>
<accession>A0A5M8QS20</accession>